<protein>
    <submittedName>
        <fullName evidence="1">Uncharacterized protein</fullName>
    </submittedName>
</protein>
<organism evidence="1 3">
    <name type="scientific">Mycolicibacterium conceptionense</name>
    <dbReference type="NCBI Taxonomy" id="451644"/>
    <lineage>
        <taxon>Bacteria</taxon>
        <taxon>Bacillati</taxon>
        <taxon>Actinomycetota</taxon>
        <taxon>Actinomycetes</taxon>
        <taxon>Mycobacteriales</taxon>
        <taxon>Mycobacteriaceae</taxon>
        <taxon>Mycolicibacterium</taxon>
    </lineage>
</organism>
<evidence type="ECO:0000313" key="1">
    <source>
        <dbReference type="EMBL" id="CQD10796.1"/>
    </source>
</evidence>
<dbReference type="Proteomes" id="UP000193811">
    <property type="component" value="Unassembled WGS sequence"/>
</dbReference>
<dbReference type="Proteomes" id="UP000182227">
    <property type="component" value="Unassembled WGS sequence"/>
</dbReference>
<name>A0A0U1D9N8_9MYCO</name>
<evidence type="ECO:0000313" key="2">
    <source>
        <dbReference type="EMBL" id="ORV21341.1"/>
    </source>
</evidence>
<gene>
    <name evidence="2" type="ORF">AWB98_27865</name>
    <name evidence="1" type="ORF">BN970_02148</name>
</gene>
<keyword evidence="4" id="KW-1185">Reference proteome</keyword>
<accession>A0A0U1D9N8</accession>
<reference evidence="2 4" key="2">
    <citation type="submission" date="2016-01" db="EMBL/GenBank/DDBJ databases">
        <title>The new phylogeny of the genus Mycobacterium.</title>
        <authorList>
            <person name="Tarcisio F."/>
            <person name="Conor M."/>
            <person name="Antonella G."/>
            <person name="Elisabetta G."/>
            <person name="Giulia F.S."/>
            <person name="Sara T."/>
            <person name="Anna F."/>
            <person name="Clotilde B."/>
            <person name="Roberto B."/>
            <person name="Veronica D.S."/>
            <person name="Fabio R."/>
            <person name="Monica P."/>
            <person name="Olivier J."/>
            <person name="Enrico T."/>
            <person name="Nicola S."/>
        </authorList>
    </citation>
    <scope>NUCLEOTIDE SEQUENCE [LARGE SCALE GENOMIC DNA]</scope>
    <source>
        <strain evidence="2 4">CCUG 50187</strain>
    </source>
</reference>
<dbReference type="GeneID" id="44299327"/>
<evidence type="ECO:0000313" key="3">
    <source>
        <dbReference type="Proteomes" id="UP000182227"/>
    </source>
</evidence>
<dbReference type="EMBL" id="LQOP01000033">
    <property type="protein sequence ID" value="ORV21341.1"/>
    <property type="molecule type" value="Genomic_DNA"/>
</dbReference>
<sequence>MITHPVCSHIGRGHSTSDPNCADYYAPRLSDVALMLDTSTNMADLARGDLSRIQLPATASIWAHVDLVRAQRHLREASVLLDKVADQLETEQEVAR</sequence>
<dbReference type="AlphaFoldDB" id="A0A0U1D9N8"/>
<dbReference type="RefSeq" id="WP_133057906.1">
    <property type="nucleotide sequence ID" value="NZ_JACKVA010000034.1"/>
</dbReference>
<proteinExistence type="predicted"/>
<reference evidence="1 3" key="1">
    <citation type="submission" date="2015-03" db="EMBL/GenBank/DDBJ databases">
        <authorList>
            <person name="Murphy D."/>
        </authorList>
    </citation>
    <scope>NUCLEOTIDE SEQUENCE [LARGE SCALE GENOMIC DNA]</scope>
    <source>
        <strain evidence="1 3">D16</strain>
    </source>
</reference>
<evidence type="ECO:0000313" key="4">
    <source>
        <dbReference type="Proteomes" id="UP000193811"/>
    </source>
</evidence>
<dbReference type="EMBL" id="CTEF01000001">
    <property type="protein sequence ID" value="CQD10796.1"/>
    <property type="molecule type" value="Genomic_DNA"/>
</dbReference>